<proteinExistence type="predicted"/>
<gene>
    <name evidence="1" type="ORF">C4A13_02608</name>
</gene>
<evidence type="ECO:0000313" key="2">
    <source>
        <dbReference type="Proteomes" id="UP000254454"/>
    </source>
</evidence>
<name>A0A370V076_9ESCH</name>
<accession>A0A370V076</accession>
<evidence type="ECO:0000313" key="1">
    <source>
        <dbReference type="EMBL" id="RDR20450.1"/>
    </source>
</evidence>
<dbReference type="KEGG" id="ema:C1192_10215"/>
<comment type="caution">
    <text evidence="1">The sequence shown here is derived from an EMBL/GenBank/DDBJ whole genome shotgun (WGS) entry which is preliminary data.</text>
</comment>
<protein>
    <submittedName>
        <fullName evidence="1">Uncharacterized protein</fullName>
    </submittedName>
</protein>
<reference evidence="1 2" key="1">
    <citation type="submission" date="2018-06" db="EMBL/GenBank/DDBJ databases">
        <title>Recombination Drives Gene Content and Phenotype Evolution in Wild Type E. coli Strains.</title>
        <authorList>
            <person name="Field C.M."/>
            <person name="Silander O.K."/>
            <person name="Van Nimwegen E."/>
        </authorList>
    </citation>
    <scope>NUCLEOTIDE SEQUENCE [LARGE SCALE GENOMIC DNA]</scope>
    <source>
        <strain evidence="1 2">SC344</strain>
    </source>
</reference>
<dbReference type="Proteomes" id="UP000254454">
    <property type="component" value="Unassembled WGS sequence"/>
</dbReference>
<dbReference type="AlphaFoldDB" id="A0A370V076"/>
<organism evidence="1 2">
    <name type="scientific">Escherichia marmotae</name>
    <dbReference type="NCBI Taxonomy" id="1499973"/>
    <lineage>
        <taxon>Bacteria</taxon>
        <taxon>Pseudomonadati</taxon>
        <taxon>Pseudomonadota</taxon>
        <taxon>Gammaproteobacteria</taxon>
        <taxon>Enterobacterales</taxon>
        <taxon>Enterobacteriaceae</taxon>
        <taxon>Escherichia</taxon>
    </lineage>
</organism>
<sequence>MLNTEFPFLYVDLPSPHTDLSIMSRHTNFQHVDIWSGREKYEVFAAGCGISIISRIYTGE</sequence>
<dbReference type="EMBL" id="QONO01000294">
    <property type="protein sequence ID" value="RDR20450.1"/>
    <property type="molecule type" value="Genomic_DNA"/>
</dbReference>